<evidence type="ECO:0008006" key="3">
    <source>
        <dbReference type="Google" id="ProtNLM"/>
    </source>
</evidence>
<dbReference type="Pfam" id="PF05721">
    <property type="entry name" value="PhyH"/>
    <property type="match status" value="1"/>
</dbReference>
<dbReference type="Gene3D" id="2.60.120.620">
    <property type="entry name" value="q2cbj1_9rhob like domain"/>
    <property type="match status" value="1"/>
</dbReference>
<dbReference type="InterPro" id="IPR008775">
    <property type="entry name" value="Phytyl_CoA_dOase-like"/>
</dbReference>
<evidence type="ECO:0000313" key="1">
    <source>
        <dbReference type="EMBL" id="KAI6647346.1"/>
    </source>
</evidence>
<accession>A0AAV7JFC1</accession>
<keyword evidence="2" id="KW-1185">Reference proteome</keyword>
<dbReference type="Proteomes" id="UP001165289">
    <property type="component" value="Unassembled WGS sequence"/>
</dbReference>
<organism evidence="1 2">
    <name type="scientific">Oopsacas minuta</name>
    <dbReference type="NCBI Taxonomy" id="111878"/>
    <lineage>
        <taxon>Eukaryota</taxon>
        <taxon>Metazoa</taxon>
        <taxon>Porifera</taxon>
        <taxon>Hexactinellida</taxon>
        <taxon>Hexasterophora</taxon>
        <taxon>Lyssacinosida</taxon>
        <taxon>Leucopsacidae</taxon>
        <taxon>Oopsacas</taxon>
    </lineage>
</organism>
<proteinExistence type="predicted"/>
<reference evidence="1 2" key="1">
    <citation type="journal article" date="2023" name="BMC Biol.">
        <title>The compact genome of the sponge Oopsacas minuta (Hexactinellida) is lacking key metazoan core genes.</title>
        <authorList>
            <person name="Santini S."/>
            <person name="Schenkelaars Q."/>
            <person name="Jourda C."/>
            <person name="Duchesne M."/>
            <person name="Belahbib H."/>
            <person name="Rocher C."/>
            <person name="Selva M."/>
            <person name="Riesgo A."/>
            <person name="Vervoort M."/>
            <person name="Leys S.P."/>
            <person name="Kodjabachian L."/>
            <person name="Le Bivic A."/>
            <person name="Borchiellini C."/>
            <person name="Claverie J.M."/>
            <person name="Renard E."/>
        </authorList>
    </citation>
    <scope>NUCLEOTIDE SEQUENCE [LARGE SCALE GENOMIC DNA]</scope>
    <source>
        <strain evidence="1">SPO-2</strain>
    </source>
</reference>
<protein>
    <recommendedName>
        <fullName evidence="3">Phytanoyl-CoA dioxygenase</fullName>
    </recommendedName>
</protein>
<dbReference type="PANTHER" id="PTHR31630:SF6">
    <property type="entry name" value="PHYTANOYL-COA DIOXYGENASE-RELATED"/>
    <property type="match status" value="1"/>
</dbReference>
<dbReference type="EMBL" id="JAKMXF010000343">
    <property type="protein sequence ID" value="KAI6647346.1"/>
    <property type="molecule type" value="Genomic_DNA"/>
</dbReference>
<name>A0AAV7JFC1_9METZ</name>
<evidence type="ECO:0000313" key="2">
    <source>
        <dbReference type="Proteomes" id="UP001165289"/>
    </source>
</evidence>
<dbReference type="AlphaFoldDB" id="A0AAV7JFC1"/>
<dbReference type="PANTHER" id="PTHR31630">
    <property type="entry name" value="PHYTANOYL-COA DIOXYGENASE-RELATED-RELATED"/>
    <property type="match status" value="1"/>
</dbReference>
<dbReference type="SUPFAM" id="SSF51197">
    <property type="entry name" value="Clavaminate synthase-like"/>
    <property type="match status" value="1"/>
</dbReference>
<sequence length="322" mass="37548">MEYESEKYLSTKETAHNTLKEFGVSIIPNILDEKEIVAMNNGIWSFLEEITSTFKSPIKKEDTSTWREFYNLFPIHSMLLQHFGIGHAQHIWDIRQNPKVAEVFAHLWKVPSEELLVSFDGSSFHLPPEETKRGWYKNNKWLHSDQSFTRNKLECIQGWVTGYNVNEHDASLTVLEGSHNLHKEFREHFKVTEKKDWFKINEEQTEFYIKKGCKQKIIKCPAGSLVLWDSRTIHSGIECNKKRKKSNFRNVVYVCMTPRRLADSVQLKKKRKAFTDLRTTSHWPHKISLFPKSPRTYGKALPTLKAISPPVVTKLGKKLAGF</sequence>
<comment type="caution">
    <text evidence="1">The sequence shown here is derived from an EMBL/GenBank/DDBJ whole genome shotgun (WGS) entry which is preliminary data.</text>
</comment>
<gene>
    <name evidence="1" type="ORF">LOD99_12342</name>
</gene>